<dbReference type="GO" id="GO:0006886">
    <property type="term" value="P:intracellular protein transport"/>
    <property type="evidence" value="ECO:0007669"/>
    <property type="project" value="TreeGrafter"/>
</dbReference>
<dbReference type="GO" id="GO:0030906">
    <property type="term" value="C:retromer, cargo-selective complex"/>
    <property type="evidence" value="ECO:0007669"/>
    <property type="project" value="InterPro"/>
</dbReference>
<dbReference type="Pfam" id="PF03635">
    <property type="entry name" value="Vps35"/>
    <property type="match status" value="2"/>
</dbReference>
<keyword evidence="2" id="KW-1185">Reference proteome</keyword>
<name>A0A8E0S3P2_9TREM</name>
<dbReference type="EMBL" id="LUCM01001862">
    <property type="protein sequence ID" value="KAA0198242.1"/>
    <property type="molecule type" value="Genomic_DNA"/>
</dbReference>
<dbReference type="OrthoDB" id="10258141at2759"/>
<reference evidence="1" key="1">
    <citation type="submission" date="2019-05" db="EMBL/GenBank/DDBJ databases">
        <title>Annotation for the trematode Fasciolopsis buski.</title>
        <authorList>
            <person name="Choi Y.-J."/>
        </authorList>
    </citation>
    <scope>NUCLEOTIDE SEQUENCE</scope>
    <source>
        <strain evidence="1">HT</strain>
        <tissue evidence="1">Whole worm</tissue>
    </source>
</reference>
<dbReference type="PANTHER" id="PTHR11099">
    <property type="entry name" value="VACUOLAR SORTING PROTEIN 35"/>
    <property type="match status" value="1"/>
</dbReference>
<dbReference type="GO" id="GO:0005770">
    <property type="term" value="C:late endosome"/>
    <property type="evidence" value="ECO:0007669"/>
    <property type="project" value="TreeGrafter"/>
</dbReference>
<gene>
    <name evidence="1" type="ORF">FBUS_03979</name>
</gene>
<proteinExistence type="predicted"/>
<dbReference type="GO" id="GO:0042147">
    <property type="term" value="P:retrograde transport, endosome to Golgi"/>
    <property type="evidence" value="ECO:0007669"/>
    <property type="project" value="InterPro"/>
</dbReference>
<dbReference type="GO" id="GO:0005829">
    <property type="term" value="C:cytosol"/>
    <property type="evidence" value="ECO:0007669"/>
    <property type="project" value="GOC"/>
</dbReference>
<sequence length="151" mass="17511">MDEAARHMSTMHSLDQGRLLDEALATVKQCSFQMEVSLDKRNIVDGIQHAADMLKEMRTPFLSPKSYYELCHLIIIFNPHCLNYSCRYLMITVGVYLIKCAEFPRREIMRDLVEMCRGVQHPIRGLFLRSYLLHALRSDLLPDCEVCLSLC</sequence>
<evidence type="ECO:0000313" key="2">
    <source>
        <dbReference type="Proteomes" id="UP000728185"/>
    </source>
</evidence>
<evidence type="ECO:0000313" key="1">
    <source>
        <dbReference type="EMBL" id="KAA0198242.1"/>
    </source>
</evidence>
<comment type="caution">
    <text evidence="1">The sequence shown here is derived from an EMBL/GenBank/DDBJ whole genome shotgun (WGS) entry which is preliminary data.</text>
</comment>
<organism evidence="1 2">
    <name type="scientific">Fasciolopsis buskii</name>
    <dbReference type="NCBI Taxonomy" id="27845"/>
    <lineage>
        <taxon>Eukaryota</taxon>
        <taxon>Metazoa</taxon>
        <taxon>Spiralia</taxon>
        <taxon>Lophotrochozoa</taxon>
        <taxon>Platyhelminthes</taxon>
        <taxon>Trematoda</taxon>
        <taxon>Digenea</taxon>
        <taxon>Plagiorchiida</taxon>
        <taxon>Echinostomata</taxon>
        <taxon>Echinostomatoidea</taxon>
        <taxon>Fasciolidae</taxon>
        <taxon>Fasciolopsis</taxon>
    </lineage>
</organism>
<dbReference type="InterPro" id="IPR005378">
    <property type="entry name" value="Vps35"/>
</dbReference>
<dbReference type="PANTHER" id="PTHR11099:SF0">
    <property type="entry name" value="VACUOLAR PROTEIN SORTING-ASSOCIATED PROTEIN 35"/>
    <property type="match status" value="1"/>
</dbReference>
<protein>
    <submittedName>
        <fullName evidence="1">Vacuolar protein sorting-associated protein 35</fullName>
    </submittedName>
</protein>
<accession>A0A8E0S3P2</accession>
<dbReference type="Proteomes" id="UP000728185">
    <property type="component" value="Unassembled WGS sequence"/>
</dbReference>
<dbReference type="AlphaFoldDB" id="A0A8E0S3P2"/>